<keyword evidence="2" id="KW-1185">Reference proteome</keyword>
<organism evidence="1 2">
    <name type="scientific">Sulfurovum indicum</name>
    <dbReference type="NCBI Taxonomy" id="2779528"/>
    <lineage>
        <taxon>Bacteria</taxon>
        <taxon>Pseudomonadati</taxon>
        <taxon>Campylobacterota</taxon>
        <taxon>Epsilonproteobacteria</taxon>
        <taxon>Campylobacterales</taxon>
        <taxon>Sulfurovaceae</taxon>
        <taxon>Sulfurovum</taxon>
    </lineage>
</organism>
<reference evidence="1 2" key="1">
    <citation type="submission" date="2020-10" db="EMBL/GenBank/DDBJ databases">
        <title>The genome of sulfurovum sp.</title>
        <authorList>
            <person name="Xie S."/>
            <person name="Shao Z."/>
            <person name="Jiang L."/>
        </authorList>
    </citation>
    <scope>NUCLEOTIDE SEQUENCE [LARGE SCALE GENOMIC DNA]</scope>
    <source>
        <strain evidence="1 2">ST-419</strain>
    </source>
</reference>
<proteinExistence type="predicted"/>
<gene>
    <name evidence="1" type="ORF">IMZ28_00615</name>
</gene>
<evidence type="ECO:0000313" key="2">
    <source>
        <dbReference type="Proteomes" id="UP000595074"/>
    </source>
</evidence>
<dbReference type="EMBL" id="CP063164">
    <property type="protein sequence ID" value="QOR62022.1"/>
    <property type="molecule type" value="Genomic_DNA"/>
</dbReference>
<dbReference type="Proteomes" id="UP000595074">
    <property type="component" value="Chromosome"/>
</dbReference>
<accession>A0A7M1S4L4</accession>
<protein>
    <submittedName>
        <fullName evidence="1">Uncharacterized protein</fullName>
    </submittedName>
</protein>
<name>A0A7M1S4L4_9BACT</name>
<evidence type="ECO:0000313" key="1">
    <source>
        <dbReference type="EMBL" id="QOR62022.1"/>
    </source>
</evidence>
<sequence length="115" mass="12956">MANESFSENALEENIWVHGKPVANLASSDCSMSKERKAFIRKALEYDIIDIRTYRGYKGDLLIEVTTMDPKVVQVLKKTAEELGMDTAFTKNILSIYKIYSITPSPGAYALKEDD</sequence>
<dbReference type="RefSeq" id="WP_197548726.1">
    <property type="nucleotide sequence ID" value="NZ_CP063164.1"/>
</dbReference>
<dbReference type="KEGG" id="sinu:IMZ28_00615"/>
<dbReference type="AlphaFoldDB" id="A0A7M1S4L4"/>